<evidence type="ECO:0008006" key="5">
    <source>
        <dbReference type="Google" id="ProtNLM"/>
    </source>
</evidence>
<comment type="caution">
    <text evidence="3">The sequence shown here is derived from an EMBL/GenBank/DDBJ whole genome shotgun (WGS) entry which is preliminary data.</text>
</comment>
<feature type="compositionally biased region" description="Low complexity" evidence="2">
    <location>
        <begin position="24"/>
        <end position="42"/>
    </location>
</feature>
<feature type="compositionally biased region" description="Low complexity" evidence="2">
    <location>
        <begin position="661"/>
        <end position="674"/>
    </location>
</feature>
<protein>
    <recommendedName>
        <fullName evidence="5">Tubulin polymerization-promoting protein family member 3</fullName>
    </recommendedName>
</protein>
<feature type="compositionally biased region" description="Low complexity" evidence="2">
    <location>
        <begin position="92"/>
        <end position="103"/>
    </location>
</feature>
<feature type="region of interest" description="Disordered" evidence="2">
    <location>
        <begin position="454"/>
        <end position="483"/>
    </location>
</feature>
<feature type="region of interest" description="Disordered" evidence="2">
    <location>
        <begin position="1"/>
        <end position="42"/>
    </location>
</feature>
<feature type="compositionally biased region" description="Polar residues" evidence="2">
    <location>
        <begin position="760"/>
        <end position="771"/>
    </location>
</feature>
<reference evidence="3 4" key="1">
    <citation type="submission" date="2024-08" db="EMBL/GenBank/DDBJ databases">
        <authorList>
            <person name="Cucini C."/>
            <person name="Frati F."/>
        </authorList>
    </citation>
    <scope>NUCLEOTIDE SEQUENCE [LARGE SCALE GENOMIC DNA]</scope>
</reference>
<feature type="compositionally biased region" description="Basic and acidic residues" evidence="2">
    <location>
        <begin position="978"/>
        <end position="994"/>
    </location>
</feature>
<sequence>MSIETKTTSFITTAPSPPTMSTKAPAPVITSSSSSSTQSHSSTVTSVPSAVLNNNNNISAAATSIITAPLMSQSQPVINTLQKQTTSNVSVTTTDKPTVTTSTGISPTAIKPTTGPVSCTSTASSVTPPTSTAITSKPGVGTTVSSGGVNESKTTTVTGSTPITPPVSTSTCKPSTTTTGVLQPQTKPAEGNKSPTTPSVLPLTKPVDANKGAMMNGGATAVMKQPPPPVTILPPTPAATPPPVHRQPPSLPKPQSTPPTAASTNANVTVNNVSNSQKSQPANPPLPTSANNTAVKQSSAPAPTTPSPQKIQNQEKPTQALPPQHQVSSTSSPAHKQGIQPKDQQPVQSGNQDQKVINSSVTSSVTKTATTIPSGPTTTPGSVSTAVTISSPPPAATTASADNNIINKNIVQSISRPATVTNTSNSAVSTTKIPTSTTTVTGKKMENTDILQLDKPLSGAPESKDVKLDSQPSSLSNLGGGDAQILNSECNNTKASSDLKTNETDKTFFGSHLDNKTASDSADMNQDSVAAKNALNKMETPSKVDQKVVPKEKTSNLSRPSTAVNGGKKEEIGEDVKRIMEAIENAGLCGPKQPDSSLEYEPKSNISNSSGEAGKGKGTRGSMTSKLTRPSTGSKVQSLRPATAASPTKNANASSPTKPRPATASTASKKAPAAGQSNLQHGSPALTLPPKSATSGVRTSTSRVASARGNTAPTAKTPNDNKNTKAKANGADSCSVSPVDTENKTSSATGSRSTSRVLRPSSSLYRPTASSALKGVSSAPHNSTSNHNLHSSSPSTPRTSRSSTGPRTTRSIITMGDSAGGSGDGKPATIRDQFTAFSRFGNKDEDGKHITLSNCDKWMKQAKVIDGKKITTTDTSICFKKLFKTAKKITFEDFKKYVEELAKGKKIEPQEILDKLANSGPPGLSSATRAAHSNVVDRLTDTSKYTGSHKERFDNSGKGRGIEGRKDVSDGSGYVAAFKEKLDLKDGDPKKEDGSSSPTPAK</sequence>
<feature type="compositionally biased region" description="Polar residues" evidence="2">
    <location>
        <begin position="555"/>
        <end position="564"/>
    </location>
</feature>
<feature type="compositionally biased region" description="Polar residues" evidence="2">
    <location>
        <begin position="692"/>
        <end position="721"/>
    </location>
</feature>
<evidence type="ECO:0000313" key="3">
    <source>
        <dbReference type="EMBL" id="CAL8131662.1"/>
    </source>
</evidence>
<dbReference type="Proteomes" id="UP001642540">
    <property type="component" value="Unassembled WGS sequence"/>
</dbReference>
<feature type="compositionally biased region" description="Basic and acidic residues" evidence="2">
    <location>
        <begin position="948"/>
        <end position="969"/>
    </location>
</feature>
<feature type="compositionally biased region" description="Polar residues" evidence="2">
    <location>
        <begin position="621"/>
        <end position="637"/>
    </location>
</feature>
<feature type="region of interest" description="Disordered" evidence="2">
    <location>
        <begin position="587"/>
        <end position="829"/>
    </location>
</feature>
<feature type="region of interest" description="Disordered" evidence="2">
    <location>
        <begin position="938"/>
        <end position="1002"/>
    </location>
</feature>
<dbReference type="PANTHER" id="PTHR12932:SF9">
    <property type="entry name" value="TUBULIN POLYMERIZATION-PROMOTING PROTEIN HOMOLOG"/>
    <property type="match status" value="1"/>
</dbReference>
<dbReference type="Pfam" id="PF05517">
    <property type="entry name" value="p25-alpha"/>
    <property type="match status" value="1"/>
</dbReference>
<gene>
    <name evidence="3" type="ORF">ODALV1_LOCUS24266</name>
</gene>
<dbReference type="EMBL" id="CAXLJM020000089">
    <property type="protein sequence ID" value="CAL8131662.1"/>
    <property type="molecule type" value="Genomic_DNA"/>
</dbReference>
<feature type="compositionally biased region" description="Low complexity" evidence="2">
    <location>
        <begin position="117"/>
        <end position="179"/>
    </location>
</feature>
<feature type="compositionally biased region" description="Polar residues" evidence="2">
    <location>
        <begin position="342"/>
        <end position="358"/>
    </location>
</feature>
<organism evidence="3 4">
    <name type="scientific">Orchesella dallaii</name>
    <dbReference type="NCBI Taxonomy" id="48710"/>
    <lineage>
        <taxon>Eukaryota</taxon>
        <taxon>Metazoa</taxon>
        <taxon>Ecdysozoa</taxon>
        <taxon>Arthropoda</taxon>
        <taxon>Hexapoda</taxon>
        <taxon>Collembola</taxon>
        <taxon>Entomobryomorpha</taxon>
        <taxon>Entomobryoidea</taxon>
        <taxon>Orchesellidae</taxon>
        <taxon>Orchesellinae</taxon>
        <taxon>Orchesella</taxon>
    </lineage>
</organism>
<feature type="region of interest" description="Disordered" evidence="2">
    <location>
        <begin position="92"/>
        <end position="400"/>
    </location>
</feature>
<feature type="compositionally biased region" description="Low complexity" evidence="2">
    <location>
        <begin position="780"/>
        <end position="811"/>
    </location>
</feature>
<dbReference type="SUPFAM" id="SSF47473">
    <property type="entry name" value="EF-hand"/>
    <property type="match status" value="1"/>
</dbReference>
<dbReference type="Gene3D" id="1.10.238.10">
    <property type="entry name" value="EF-hand"/>
    <property type="match status" value="1"/>
</dbReference>
<dbReference type="InterPro" id="IPR008907">
    <property type="entry name" value="TPP/p25"/>
</dbReference>
<feature type="compositionally biased region" description="Polar residues" evidence="2">
    <location>
        <begin position="288"/>
        <end position="297"/>
    </location>
</feature>
<keyword evidence="4" id="KW-1185">Reference proteome</keyword>
<dbReference type="InterPro" id="IPR011992">
    <property type="entry name" value="EF-hand-dom_pair"/>
</dbReference>
<feature type="compositionally biased region" description="Polar residues" evidence="2">
    <location>
        <begin position="325"/>
        <end position="334"/>
    </location>
</feature>
<feature type="compositionally biased region" description="Low complexity" evidence="2">
    <location>
        <begin position="359"/>
        <end position="400"/>
    </location>
</feature>
<proteinExistence type="inferred from homology"/>
<feature type="compositionally biased region" description="Pro residues" evidence="2">
    <location>
        <begin position="225"/>
        <end position="257"/>
    </location>
</feature>
<feature type="compositionally biased region" description="Low complexity" evidence="2">
    <location>
        <begin position="258"/>
        <end position="281"/>
    </location>
</feature>
<dbReference type="PANTHER" id="PTHR12932">
    <property type="entry name" value="P25 ALPHA-RELATED"/>
    <property type="match status" value="1"/>
</dbReference>
<evidence type="ECO:0000256" key="2">
    <source>
        <dbReference type="SAM" id="MobiDB-lite"/>
    </source>
</evidence>
<accession>A0ABP1RNF3</accession>
<evidence type="ECO:0000256" key="1">
    <source>
        <dbReference type="ARBA" id="ARBA00010994"/>
    </source>
</evidence>
<feature type="compositionally biased region" description="Basic and acidic residues" evidence="2">
    <location>
        <begin position="540"/>
        <end position="554"/>
    </location>
</feature>
<evidence type="ECO:0000313" key="4">
    <source>
        <dbReference type="Proteomes" id="UP001642540"/>
    </source>
</evidence>
<comment type="similarity">
    <text evidence="1">Belongs to the TPPP family.</text>
</comment>
<name>A0ABP1RNF3_9HEXA</name>
<feature type="compositionally biased region" description="Low complexity" evidence="2">
    <location>
        <begin position="745"/>
        <end position="756"/>
    </location>
</feature>
<feature type="compositionally biased region" description="Polar residues" evidence="2">
    <location>
        <begin position="645"/>
        <end position="657"/>
    </location>
</feature>
<feature type="region of interest" description="Disordered" evidence="2">
    <location>
        <begin position="534"/>
        <end position="573"/>
    </location>
</feature>
<feature type="compositionally biased region" description="Polar residues" evidence="2">
    <location>
        <begin position="1"/>
        <end position="22"/>
    </location>
</feature>